<keyword evidence="1" id="KW-0812">Transmembrane</keyword>
<dbReference type="EMBL" id="JBEPMA010000003">
    <property type="protein sequence ID" value="MET3617144.1"/>
    <property type="molecule type" value="Genomic_DNA"/>
</dbReference>
<accession>A0ABV2J8P5</accession>
<keyword evidence="1" id="KW-1133">Transmembrane helix</keyword>
<protein>
    <submittedName>
        <fullName evidence="2">Uncharacterized protein</fullName>
    </submittedName>
</protein>
<evidence type="ECO:0000313" key="2">
    <source>
        <dbReference type="EMBL" id="MET3617144.1"/>
    </source>
</evidence>
<proteinExistence type="predicted"/>
<keyword evidence="1" id="KW-0472">Membrane</keyword>
<organism evidence="2 3">
    <name type="scientific">Peptoniphilus olsenii</name>
    <dbReference type="NCBI Taxonomy" id="411570"/>
    <lineage>
        <taxon>Bacteria</taxon>
        <taxon>Bacillati</taxon>
        <taxon>Bacillota</taxon>
        <taxon>Tissierellia</taxon>
        <taxon>Tissierellales</taxon>
        <taxon>Peptoniphilaceae</taxon>
        <taxon>Peptoniphilus</taxon>
    </lineage>
</organism>
<feature type="transmembrane region" description="Helical" evidence="1">
    <location>
        <begin position="35"/>
        <end position="56"/>
    </location>
</feature>
<reference evidence="2 3" key="1">
    <citation type="submission" date="2024-06" db="EMBL/GenBank/DDBJ databases">
        <title>Genomic Encyclopedia of Type Strains, Phase IV (KMG-IV): sequencing the most valuable type-strain genomes for metagenomic binning, comparative biology and taxonomic classification.</title>
        <authorList>
            <person name="Goeker M."/>
        </authorList>
    </citation>
    <scope>NUCLEOTIDE SEQUENCE [LARGE SCALE GENOMIC DNA]</scope>
    <source>
        <strain evidence="2 3">DSM 21460</strain>
    </source>
</reference>
<evidence type="ECO:0000313" key="3">
    <source>
        <dbReference type="Proteomes" id="UP001549162"/>
    </source>
</evidence>
<evidence type="ECO:0000256" key="1">
    <source>
        <dbReference type="SAM" id="Phobius"/>
    </source>
</evidence>
<name>A0ABV2J8P5_9FIRM</name>
<sequence length="59" mass="7228">MKGKQFYISIMILVLLMCIYNLYKYYQKGYVDSKIIRHDLFLLFVFILVSFIKYNFLSK</sequence>
<feature type="transmembrane region" description="Helical" evidence="1">
    <location>
        <begin position="6"/>
        <end position="23"/>
    </location>
</feature>
<dbReference type="Proteomes" id="UP001549162">
    <property type="component" value="Unassembled WGS sequence"/>
</dbReference>
<comment type="caution">
    <text evidence="2">The sequence shown here is derived from an EMBL/GenBank/DDBJ whole genome shotgun (WGS) entry which is preliminary data.</text>
</comment>
<gene>
    <name evidence="2" type="ORF">ABID14_000772</name>
</gene>
<keyword evidence="3" id="KW-1185">Reference proteome</keyword>